<dbReference type="InterPro" id="IPR039437">
    <property type="entry name" value="FrzH/put_lumazine-bd"/>
</dbReference>
<evidence type="ECO:0000313" key="1">
    <source>
        <dbReference type="EMBL" id="RRJ21499.1"/>
    </source>
</evidence>
<dbReference type="AlphaFoldDB" id="A0A3P3QM48"/>
<comment type="caution">
    <text evidence="1">The sequence shown here is derived from an EMBL/GenBank/DDBJ whole genome shotgun (WGS) entry which is preliminary data.</text>
</comment>
<dbReference type="Gene3D" id="3.10.450.50">
    <property type="match status" value="1"/>
</dbReference>
<reference evidence="1 2" key="1">
    <citation type="submission" date="2018-11" db="EMBL/GenBank/DDBJ databases">
        <title>Draft genome analysis of Rheinheimera mesophila isolated from an industrial waste site.</title>
        <authorList>
            <person name="Yu Q."/>
            <person name="Qi Y."/>
            <person name="Zhang H."/>
            <person name="Lu Y."/>
            <person name="Pu J."/>
        </authorList>
    </citation>
    <scope>NUCLEOTIDE SEQUENCE [LARGE SCALE GENOMIC DNA]</scope>
    <source>
        <strain evidence="1 2">IITR13</strain>
    </source>
</reference>
<evidence type="ECO:0000313" key="2">
    <source>
        <dbReference type="Proteomes" id="UP000276260"/>
    </source>
</evidence>
<sequence length="123" mass="14252">MDQVVVINKLLHDYFDMLYFCDLDKFEKVFHPKAIYATADEEAFLYRNMSEYKKVLAERLSPASKQEIRKDFIDSVELAGENTARAKVRCSIGSKDFVDYLTLVRVDGQWSIISKVFQIKQGA</sequence>
<keyword evidence="2" id="KW-1185">Reference proteome</keyword>
<gene>
    <name evidence="1" type="ORF">EIK76_10610</name>
</gene>
<dbReference type="Proteomes" id="UP000276260">
    <property type="component" value="Unassembled WGS sequence"/>
</dbReference>
<dbReference type="EMBL" id="RRCF01000002">
    <property type="protein sequence ID" value="RRJ21499.1"/>
    <property type="molecule type" value="Genomic_DNA"/>
</dbReference>
<dbReference type="Pfam" id="PF12893">
    <property type="entry name" value="Lumazine_bd_2"/>
    <property type="match status" value="1"/>
</dbReference>
<accession>A0A3P3QM48</accession>
<name>A0A3P3QM48_9GAMM</name>
<proteinExistence type="predicted"/>
<dbReference type="InterPro" id="IPR032710">
    <property type="entry name" value="NTF2-like_dom_sf"/>
</dbReference>
<protein>
    <submittedName>
        <fullName evidence="1">Nuclear transport factor 2 family protein</fullName>
    </submittedName>
</protein>
<dbReference type="OrthoDB" id="5676998at2"/>
<dbReference type="SUPFAM" id="SSF54427">
    <property type="entry name" value="NTF2-like"/>
    <property type="match status" value="1"/>
</dbReference>
<organism evidence="1 2">
    <name type="scientific">Rheinheimera mesophila</name>
    <dbReference type="NCBI Taxonomy" id="1547515"/>
    <lineage>
        <taxon>Bacteria</taxon>
        <taxon>Pseudomonadati</taxon>
        <taxon>Pseudomonadota</taxon>
        <taxon>Gammaproteobacteria</taxon>
        <taxon>Chromatiales</taxon>
        <taxon>Chromatiaceae</taxon>
        <taxon>Rheinheimera</taxon>
    </lineage>
</organism>